<keyword evidence="3" id="KW-0274">FAD</keyword>
<dbReference type="Pfam" id="PF02913">
    <property type="entry name" value="FAD-oxidase_C"/>
    <property type="match status" value="1"/>
</dbReference>
<evidence type="ECO:0000256" key="3">
    <source>
        <dbReference type="ARBA" id="ARBA00022827"/>
    </source>
</evidence>
<protein>
    <submittedName>
        <fullName evidence="6">Putative FAD-linked oxidoreductase</fullName>
        <ecNumber evidence="6">1.-.-.-</ecNumber>
    </submittedName>
</protein>
<dbReference type="PROSITE" id="PS51387">
    <property type="entry name" value="FAD_PCMH"/>
    <property type="match status" value="1"/>
</dbReference>
<evidence type="ECO:0000313" key="7">
    <source>
        <dbReference type="Proteomes" id="UP000318288"/>
    </source>
</evidence>
<dbReference type="InterPro" id="IPR051914">
    <property type="entry name" value="FAD-linked_OxidoTrans_Type4"/>
</dbReference>
<keyword evidence="4 6" id="KW-0560">Oxidoreductase</keyword>
<dbReference type="Gene3D" id="1.10.45.10">
    <property type="entry name" value="Vanillyl-alcohol Oxidase, Chain A, domain 4"/>
    <property type="match status" value="1"/>
</dbReference>
<dbReference type="SUPFAM" id="SSF55103">
    <property type="entry name" value="FAD-linked oxidases, C-terminal domain"/>
    <property type="match status" value="1"/>
</dbReference>
<comment type="cofactor">
    <cofactor evidence="1">
        <name>FAD</name>
        <dbReference type="ChEBI" id="CHEBI:57692"/>
    </cofactor>
</comment>
<dbReference type="SUPFAM" id="SSF56176">
    <property type="entry name" value="FAD-binding/transporter-associated domain-like"/>
    <property type="match status" value="1"/>
</dbReference>
<dbReference type="InterPro" id="IPR004113">
    <property type="entry name" value="FAD-bd_oxidored_4_C"/>
</dbReference>
<dbReference type="Proteomes" id="UP000318288">
    <property type="component" value="Unassembled WGS sequence"/>
</dbReference>
<feature type="domain" description="FAD-binding PCMH-type" evidence="5">
    <location>
        <begin position="45"/>
        <end position="223"/>
    </location>
</feature>
<reference evidence="6 7" key="1">
    <citation type="submission" date="2019-02" db="EMBL/GenBank/DDBJ databases">
        <title>Deep-cultivation of Planctomycetes and their phenomic and genomic characterization uncovers novel biology.</title>
        <authorList>
            <person name="Wiegand S."/>
            <person name="Jogler M."/>
            <person name="Boedeker C."/>
            <person name="Pinto D."/>
            <person name="Vollmers J."/>
            <person name="Rivas-Marin E."/>
            <person name="Kohn T."/>
            <person name="Peeters S.H."/>
            <person name="Heuer A."/>
            <person name="Rast P."/>
            <person name="Oberbeckmann S."/>
            <person name="Bunk B."/>
            <person name="Jeske O."/>
            <person name="Meyerdierks A."/>
            <person name="Storesund J.E."/>
            <person name="Kallscheuer N."/>
            <person name="Luecker S."/>
            <person name="Lage O.M."/>
            <person name="Pohl T."/>
            <person name="Merkel B.J."/>
            <person name="Hornburger P."/>
            <person name="Mueller R.-W."/>
            <person name="Bruemmer F."/>
            <person name="Labrenz M."/>
            <person name="Spormann A.M."/>
            <person name="Op Den Camp H."/>
            <person name="Overmann J."/>
            <person name="Amann R."/>
            <person name="Jetten M.S.M."/>
            <person name="Mascher T."/>
            <person name="Medema M.H."/>
            <person name="Devos D.P."/>
            <person name="Kaster A.-K."/>
            <person name="Ovreas L."/>
            <person name="Rohde M."/>
            <person name="Galperin M.Y."/>
            <person name="Jogler C."/>
        </authorList>
    </citation>
    <scope>NUCLEOTIDE SEQUENCE [LARGE SCALE GENOMIC DNA]</scope>
    <source>
        <strain evidence="6 7">Poly51</strain>
    </source>
</reference>
<dbReference type="Gene3D" id="3.30.465.10">
    <property type="match status" value="1"/>
</dbReference>
<dbReference type="InterPro" id="IPR016171">
    <property type="entry name" value="Vanillyl_alc_oxidase_C-sub2"/>
</dbReference>
<evidence type="ECO:0000313" key="6">
    <source>
        <dbReference type="EMBL" id="TWU60424.1"/>
    </source>
</evidence>
<dbReference type="GO" id="GO:0016491">
    <property type="term" value="F:oxidoreductase activity"/>
    <property type="evidence" value="ECO:0007669"/>
    <property type="project" value="UniProtKB-KW"/>
</dbReference>
<dbReference type="PANTHER" id="PTHR42934">
    <property type="entry name" value="GLYCOLATE OXIDASE SUBUNIT GLCD"/>
    <property type="match status" value="1"/>
</dbReference>
<name>A0A5C6FKV8_9BACT</name>
<evidence type="ECO:0000256" key="2">
    <source>
        <dbReference type="ARBA" id="ARBA00022630"/>
    </source>
</evidence>
<dbReference type="EC" id="1.-.-.-" evidence="6"/>
<dbReference type="Gene3D" id="3.30.70.2740">
    <property type="match status" value="1"/>
</dbReference>
<dbReference type="InterPro" id="IPR016166">
    <property type="entry name" value="FAD-bd_PCMH"/>
</dbReference>
<accession>A0A5C6FKV8</accession>
<keyword evidence="2" id="KW-0285">Flavoprotein</keyword>
<dbReference type="InterPro" id="IPR006094">
    <property type="entry name" value="Oxid_FAD_bind_N"/>
</dbReference>
<evidence type="ECO:0000256" key="1">
    <source>
        <dbReference type="ARBA" id="ARBA00001974"/>
    </source>
</evidence>
<dbReference type="GO" id="GO:0071949">
    <property type="term" value="F:FAD binding"/>
    <property type="evidence" value="ECO:0007669"/>
    <property type="project" value="InterPro"/>
</dbReference>
<dbReference type="InterPro" id="IPR016169">
    <property type="entry name" value="FAD-bd_PCMH_sub2"/>
</dbReference>
<sequence length="490" mass="52339">MHEFDVSSTASDHRLAGLRKLFPVQRFVNDKASRSAFESDGLTAFRAKPLAVVIPETADEVIAAVRWCFDNDVPFVARGSGTSLSGGSLPVADGIVIALNRMNRILKLDPESRTAVVEPGVVNLKVSQAAAPHGLYFSPDPSSQSVCTIGGNVAFNSGGAHCLKYGMTSNHVLGIKAVTATGEVVTIGSTSTESVGPDYTGLFCGNEGLFGIAIEITLRLLPKPEVFHTVLVGYDSLRAAGDAVSAVIDSGLLPGAMEIMDALSIEAAEAAVKCDYPRGAAAVLIVELEGPREKIAFEREQLSRVIAATKPVVEMVAKDDEERMRIWKGRKSVFSAVGRLSPDFLVQDGVVPRKRLGEALVAIEKLSRDSGIRIANVFHAGDGNLHPLILFDGNVDGMLHRAEAVAAELSRLCIAMGGSITGEHGVGMEKRDFLPHMFDENTVDMFDRLRRAFDPKMIANPGKMFPGTEAPALAMTGLHPLEKAGVIQRE</sequence>
<dbReference type="EMBL" id="SJPW01000001">
    <property type="protein sequence ID" value="TWU60424.1"/>
    <property type="molecule type" value="Genomic_DNA"/>
</dbReference>
<organism evidence="6 7">
    <name type="scientific">Rubripirellula tenax</name>
    <dbReference type="NCBI Taxonomy" id="2528015"/>
    <lineage>
        <taxon>Bacteria</taxon>
        <taxon>Pseudomonadati</taxon>
        <taxon>Planctomycetota</taxon>
        <taxon>Planctomycetia</taxon>
        <taxon>Pirellulales</taxon>
        <taxon>Pirellulaceae</taxon>
        <taxon>Rubripirellula</taxon>
    </lineage>
</organism>
<comment type="caution">
    <text evidence="6">The sequence shown here is derived from an EMBL/GenBank/DDBJ whole genome shotgun (WGS) entry which is preliminary data.</text>
</comment>
<dbReference type="Pfam" id="PF01565">
    <property type="entry name" value="FAD_binding_4"/>
    <property type="match status" value="1"/>
</dbReference>
<dbReference type="AlphaFoldDB" id="A0A5C6FKV8"/>
<dbReference type="InterPro" id="IPR016164">
    <property type="entry name" value="FAD-linked_Oxase-like_C"/>
</dbReference>
<gene>
    <name evidence="6" type="ORF">Poly51_07000</name>
</gene>
<dbReference type="OrthoDB" id="9767256at2"/>
<evidence type="ECO:0000259" key="5">
    <source>
        <dbReference type="PROSITE" id="PS51387"/>
    </source>
</evidence>
<proteinExistence type="predicted"/>
<keyword evidence="7" id="KW-1185">Reference proteome</keyword>
<evidence type="ECO:0000256" key="4">
    <source>
        <dbReference type="ARBA" id="ARBA00023002"/>
    </source>
</evidence>
<dbReference type="InterPro" id="IPR036318">
    <property type="entry name" value="FAD-bd_PCMH-like_sf"/>
</dbReference>
<dbReference type="PANTHER" id="PTHR42934:SF1">
    <property type="entry name" value="GLYCOLATE OXIDASE SUBUNIT GLCD"/>
    <property type="match status" value="1"/>
</dbReference>